<feature type="region of interest" description="Disordered" evidence="1">
    <location>
        <begin position="1"/>
        <end position="87"/>
    </location>
</feature>
<reference evidence="2 3" key="1">
    <citation type="submission" date="2019-01" db="EMBL/GenBank/DDBJ databases">
        <title>A draft genome assembly of the solar-powered sea slug Elysia chlorotica.</title>
        <authorList>
            <person name="Cai H."/>
            <person name="Li Q."/>
            <person name="Fang X."/>
            <person name="Li J."/>
            <person name="Curtis N.E."/>
            <person name="Altenburger A."/>
            <person name="Shibata T."/>
            <person name="Feng M."/>
            <person name="Maeda T."/>
            <person name="Schwartz J.A."/>
            <person name="Shigenobu S."/>
            <person name="Lundholm N."/>
            <person name="Nishiyama T."/>
            <person name="Yang H."/>
            <person name="Hasebe M."/>
            <person name="Li S."/>
            <person name="Pierce S.K."/>
            <person name="Wang J."/>
        </authorList>
    </citation>
    <scope>NUCLEOTIDE SEQUENCE [LARGE SCALE GENOMIC DNA]</scope>
    <source>
        <strain evidence="2">EC2010</strain>
        <tissue evidence="2">Whole organism of an adult</tissue>
    </source>
</reference>
<proteinExistence type="predicted"/>
<evidence type="ECO:0000313" key="3">
    <source>
        <dbReference type="Proteomes" id="UP000271974"/>
    </source>
</evidence>
<dbReference type="OrthoDB" id="6159458at2759"/>
<sequence length="669" mass="73534">MDMEVCATAQSSQTRINNEKTDTASEKSHQHRESCPTAKDVYTTSTAATAKSKSVGMKKQSSTAGSVGNRKQSSTAGSGGNKTQTSAVGINAQISGRTIRSSCESALLSPLEDEEYLEPEVPVRAAAEKLLRELKTKITLMFPNRDIQKEISYDLHKLVKQRSSNVASNDIETAIPFTDTLLFTVGDCCSQPKSMVNSTLSAFRSTVRDCSKTNMTGPSLRLADTVHPHLSERNSTQLSREKNYGFSSREDQDSFNACLWAPSVVMKDCGSAEPIIRINTTSSNRSSDSSEDEDELGGLTAARCDAFIAESRDLERQQHEKRQKQWQAEHDFKLISTNSPSRTVFNDLDSTWIGRQSSKQQSISKLCNCRNSHVHSLNEKSRPPDYNQHVLNSTSNNQTSFSWMDVSPCVADKLPALSFVSSSNRQSSSAALAGSAASWEASTWQQSKSGLSSHSSSAIPRQNLLHQLPLERHASFDSNSATNGLLLLKQDTHDHRFVGGYDKPGYRSFHSLNHPSSRSEGNRFSLSCGRKHRTFPAFGSSCDCFPNIPVMPQCQRATSISTWNNSNDLGSQIIQSRQNFQSALHSACKDSGLDVSLKESGEAMDQDDIFLVRQSEAGSPWINYGGVHTHQVDMQRQARDFLDDLERSEPSHDVSGAFAGPLGIHQALL</sequence>
<feature type="compositionally biased region" description="Polar residues" evidence="1">
    <location>
        <begin position="59"/>
        <end position="87"/>
    </location>
</feature>
<feature type="compositionally biased region" description="Low complexity" evidence="1">
    <location>
        <begin position="43"/>
        <end position="54"/>
    </location>
</feature>
<gene>
    <name evidence="2" type="ORF">EGW08_009642</name>
</gene>
<feature type="compositionally biased region" description="Basic and acidic residues" evidence="1">
    <location>
        <begin position="239"/>
        <end position="249"/>
    </location>
</feature>
<keyword evidence="3" id="KW-1185">Reference proteome</keyword>
<evidence type="ECO:0000313" key="2">
    <source>
        <dbReference type="EMBL" id="RUS82568.1"/>
    </source>
</evidence>
<protein>
    <submittedName>
        <fullName evidence="2">Uncharacterized protein</fullName>
    </submittedName>
</protein>
<organism evidence="2 3">
    <name type="scientific">Elysia chlorotica</name>
    <name type="common">Eastern emerald elysia</name>
    <name type="synonym">Sea slug</name>
    <dbReference type="NCBI Taxonomy" id="188477"/>
    <lineage>
        <taxon>Eukaryota</taxon>
        <taxon>Metazoa</taxon>
        <taxon>Spiralia</taxon>
        <taxon>Lophotrochozoa</taxon>
        <taxon>Mollusca</taxon>
        <taxon>Gastropoda</taxon>
        <taxon>Heterobranchia</taxon>
        <taxon>Euthyneura</taxon>
        <taxon>Panpulmonata</taxon>
        <taxon>Sacoglossa</taxon>
        <taxon>Placobranchoidea</taxon>
        <taxon>Plakobranchidae</taxon>
        <taxon>Elysia</taxon>
    </lineage>
</organism>
<comment type="caution">
    <text evidence="2">The sequence shown here is derived from an EMBL/GenBank/DDBJ whole genome shotgun (WGS) entry which is preliminary data.</text>
</comment>
<accession>A0A433TM07</accession>
<evidence type="ECO:0000256" key="1">
    <source>
        <dbReference type="SAM" id="MobiDB-lite"/>
    </source>
</evidence>
<feature type="compositionally biased region" description="Basic and acidic residues" evidence="1">
    <location>
        <begin position="17"/>
        <end position="34"/>
    </location>
</feature>
<feature type="region of interest" description="Disordered" evidence="1">
    <location>
        <begin position="224"/>
        <end position="249"/>
    </location>
</feature>
<dbReference type="EMBL" id="RQTK01000280">
    <property type="protein sequence ID" value="RUS82568.1"/>
    <property type="molecule type" value="Genomic_DNA"/>
</dbReference>
<name>A0A433TM07_ELYCH</name>
<dbReference type="AlphaFoldDB" id="A0A433TM07"/>
<dbReference type="Proteomes" id="UP000271974">
    <property type="component" value="Unassembled WGS sequence"/>
</dbReference>